<name>A0A0A9HE35_ARUDO</name>
<feature type="compositionally biased region" description="Basic and acidic residues" evidence="1">
    <location>
        <begin position="9"/>
        <end position="35"/>
    </location>
</feature>
<accession>A0A0A9HE35</accession>
<dbReference type="AlphaFoldDB" id="A0A0A9HE35"/>
<protein>
    <submittedName>
        <fullName evidence="2">Uncharacterized protein</fullName>
    </submittedName>
</protein>
<organism evidence="2">
    <name type="scientific">Arundo donax</name>
    <name type="common">Giant reed</name>
    <name type="synonym">Donax arundinaceus</name>
    <dbReference type="NCBI Taxonomy" id="35708"/>
    <lineage>
        <taxon>Eukaryota</taxon>
        <taxon>Viridiplantae</taxon>
        <taxon>Streptophyta</taxon>
        <taxon>Embryophyta</taxon>
        <taxon>Tracheophyta</taxon>
        <taxon>Spermatophyta</taxon>
        <taxon>Magnoliopsida</taxon>
        <taxon>Liliopsida</taxon>
        <taxon>Poales</taxon>
        <taxon>Poaceae</taxon>
        <taxon>PACMAD clade</taxon>
        <taxon>Arundinoideae</taxon>
        <taxon>Arundineae</taxon>
        <taxon>Arundo</taxon>
    </lineage>
</organism>
<evidence type="ECO:0000313" key="2">
    <source>
        <dbReference type="EMBL" id="JAE31143.1"/>
    </source>
</evidence>
<proteinExistence type="predicted"/>
<evidence type="ECO:0000256" key="1">
    <source>
        <dbReference type="SAM" id="MobiDB-lite"/>
    </source>
</evidence>
<sequence>MFYRNSTNKGKEARSKKDAKSARSKEENKLTRQEV</sequence>
<dbReference type="EMBL" id="GBRH01166753">
    <property type="protein sequence ID" value="JAE31143.1"/>
    <property type="molecule type" value="Transcribed_RNA"/>
</dbReference>
<reference evidence="2" key="1">
    <citation type="submission" date="2014-09" db="EMBL/GenBank/DDBJ databases">
        <authorList>
            <person name="Magalhaes I.L.F."/>
            <person name="Oliveira U."/>
            <person name="Santos F.R."/>
            <person name="Vidigal T.H.D.A."/>
            <person name="Brescovit A.D."/>
            <person name="Santos A.J."/>
        </authorList>
    </citation>
    <scope>NUCLEOTIDE SEQUENCE</scope>
    <source>
        <tissue evidence="2">Shoot tissue taken approximately 20 cm above the soil surface</tissue>
    </source>
</reference>
<feature type="region of interest" description="Disordered" evidence="1">
    <location>
        <begin position="1"/>
        <end position="35"/>
    </location>
</feature>
<reference evidence="2" key="2">
    <citation type="journal article" date="2015" name="Data Brief">
        <title>Shoot transcriptome of the giant reed, Arundo donax.</title>
        <authorList>
            <person name="Barrero R.A."/>
            <person name="Guerrero F.D."/>
            <person name="Moolhuijzen P."/>
            <person name="Goolsby J.A."/>
            <person name="Tidwell J."/>
            <person name="Bellgard S.E."/>
            <person name="Bellgard M.I."/>
        </authorList>
    </citation>
    <scope>NUCLEOTIDE SEQUENCE</scope>
    <source>
        <tissue evidence="2">Shoot tissue taken approximately 20 cm above the soil surface</tissue>
    </source>
</reference>